<protein>
    <recommendedName>
        <fullName evidence="4">Methyltransferase type 11 domain-containing protein</fullName>
    </recommendedName>
</protein>
<organism evidence="2 3">
    <name type="scientific">Saitoella complicata (strain BCRC 22490 / CBS 7301 / JCM 7358 / NBRC 10748 / NRRL Y-17804)</name>
    <dbReference type="NCBI Taxonomy" id="698492"/>
    <lineage>
        <taxon>Eukaryota</taxon>
        <taxon>Fungi</taxon>
        <taxon>Dikarya</taxon>
        <taxon>Ascomycota</taxon>
        <taxon>Taphrinomycotina</taxon>
        <taxon>Taphrinomycotina incertae sedis</taxon>
        <taxon>Saitoella</taxon>
    </lineage>
</organism>
<sequence>MRIAAQKTLGLGQKIVLAGMGISGFSVAVYGGMVYGQIRRDVYGPNKLPPSSLPQASWGTRSEVSKPQYDQIAEEFDASVEGTERWTGINLLRWWTMRKAYGNVLESGCGTGRNIEYLPLDKMESMTFIDQSEKMLNKAKEHWKRLYPKKRYIDPDVMAFVMSGGGELPPKEKETDPEVCFMPMSVEEMPVPDHSLLGNQGFDTIIQTFAVCSHPDPPALLNHLTSLVAPSGQILLIEHGASHYRWLNDVLDRYAPAHAEKWGCWWNRDIGKILEESNMFVESVERWHLGTTWVIKGRAKKADDK</sequence>
<reference evidence="2 3" key="1">
    <citation type="journal article" date="2011" name="J. Gen. Appl. Microbiol.">
        <title>Draft genome sequencing of the enigmatic yeast Saitoella complicata.</title>
        <authorList>
            <person name="Nishida H."/>
            <person name="Hamamoto M."/>
            <person name="Sugiyama J."/>
        </authorList>
    </citation>
    <scope>NUCLEOTIDE SEQUENCE [LARGE SCALE GENOMIC DNA]</scope>
    <source>
        <strain evidence="2 3">NRRL Y-17804</strain>
    </source>
</reference>
<reference evidence="2 3" key="3">
    <citation type="journal article" date="2015" name="Genome Announc.">
        <title>Draft Genome Sequence of the Archiascomycetous Yeast Saitoella complicata.</title>
        <authorList>
            <person name="Yamauchi K."/>
            <person name="Kondo S."/>
            <person name="Hamamoto M."/>
            <person name="Takahashi Y."/>
            <person name="Ogura Y."/>
            <person name="Hayashi T."/>
            <person name="Nishida H."/>
        </authorList>
    </citation>
    <scope>NUCLEOTIDE SEQUENCE [LARGE SCALE GENOMIC DNA]</scope>
    <source>
        <strain evidence="2 3">NRRL Y-17804</strain>
    </source>
</reference>
<dbReference type="AlphaFoldDB" id="A0A0E9NCC4"/>
<keyword evidence="1" id="KW-0472">Membrane</keyword>
<comment type="caution">
    <text evidence="2">The sequence shown here is derived from an EMBL/GenBank/DDBJ whole genome shotgun (WGS) entry which is preliminary data.</text>
</comment>
<dbReference type="EMBL" id="BACD03000009">
    <property type="protein sequence ID" value="GAO47517.1"/>
    <property type="molecule type" value="Genomic_DNA"/>
</dbReference>
<feature type="transmembrane region" description="Helical" evidence="1">
    <location>
        <begin position="15"/>
        <end position="35"/>
    </location>
</feature>
<reference evidence="2 3" key="2">
    <citation type="journal article" date="2014" name="J. Gen. Appl. Microbiol.">
        <title>The early diverging ascomycetous budding yeast Saitoella complicata has three histone deacetylases belonging to the Clr6, Hos2, and Rpd3 lineages.</title>
        <authorList>
            <person name="Nishida H."/>
            <person name="Matsumoto T."/>
            <person name="Kondo S."/>
            <person name="Hamamoto M."/>
            <person name="Yoshikawa H."/>
        </authorList>
    </citation>
    <scope>NUCLEOTIDE SEQUENCE [LARGE SCALE GENOMIC DNA]</scope>
    <source>
        <strain evidence="2 3">NRRL Y-17804</strain>
    </source>
</reference>
<dbReference type="GO" id="GO:0008168">
    <property type="term" value="F:methyltransferase activity"/>
    <property type="evidence" value="ECO:0007669"/>
    <property type="project" value="TreeGrafter"/>
</dbReference>
<dbReference type="STRING" id="698492.A0A0E9NCC4"/>
<gene>
    <name evidence="2" type="ORF">G7K_1722-t1</name>
</gene>
<dbReference type="Gene3D" id="3.40.50.150">
    <property type="entry name" value="Vaccinia Virus protein VP39"/>
    <property type="match status" value="1"/>
</dbReference>
<accession>A0A0E9NCC4</accession>
<name>A0A0E9NCC4_SAICN</name>
<evidence type="ECO:0008006" key="4">
    <source>
        <dbReference type="Google" id="ProtNLM"/>
    </source>
</evidence>
<keyword evidence="1" id="KW-0812">Transmembrane</keyword>
<keyword evidence="3" id="KW-1185">Reference proteome</keyword>
<dbReference type="SUPFAM" id="SSF53335">
    <property type="entry name" value="S-adenosyl-L-methionine-dependent methyltransferases"/>
    <property type="match status" value="1"/>
</dbReference>
<dbReference type="Proteomes" id="UP000033140">
    <property type="component" value="Unassembled WGS sequence"/>
</dbReference>
<dbReference type="OMA" id="EKLMRMG"/>
<proteinExistence type="predicted"/>
<dbReference type="InterPro" id="IPR050508">
    <property type="entry name" value="Methyltransf_Superfamily"/>
</dbReference>
<dbReference type="PANTHER" id="PTHR42912">
    <property type="entry name" value="METHYLTRANSFERASE"/>
    <property type="match status" value="1"/>
</dbReference>
<dbReference type="Pfam" id="PF13489">
    <property type="entry name" value="Methyltransf_23"/>
    <property type="match status" value="1"/>
</dbReference>
<evidence type="ECO:0000256" key="1">
    <source>
        <dbReference type="SAM" id="Phobius"/>
    </source>
</evidence>
<evidence type="ECO:0000313" key="3">
    <source>
        <dbReference type="Proteomes" id="UP000033140"/>
    </source>
</evidence>
<keyword evidence="1" id="KW-1133">Transmembrane helix</keyword>
<dbReference type="PANTHER" id="PTHR42912:SF83">
    <property type="entry name" value="METHYLTRANSFERASE TYPE 11 DOMAIN-CONTAINING PROTEIN"/>
    <property type="match status" value="1"/>
</dbReference>
<evidence type="ECO:0000313" key="2">
    <source>
        <dbReference type="EMBL" id="GAO47517.1"/>
    </source>
</evidence>
<dbReference type="InterPro" id="IPR029063">
    <property type="entry name" value="SAM-dependent_MTases_sf"/>
</dbReference>